<evidence type="ECO:0000313" key="2">
    <source>
        <dbReference type="EMBL" id="MDQ0338235.1"/>
    </source>
</evidence>
<sequence>MRQILPLRQIMPLFYWGPNEMRAVDNGGDSSKREKTVTKTEVGIKFA</sequence>
<protein>
    <submittedName>
        <fullName evidence="2">Uncharacterized protein</fullName>
    </submittedName>
</protein>
<dbReference type="Proteomes" id="UP001232445">
    <property type="component" value="Unassembled WGS sequence"/>
</dbReference>
<organism evidence="2 3">
    <name type="scientific">Caldalkalibacillus uzonensis</name>
    <dbReference type="NCBI Taxonomy" id="353224"/>
    <lineage>
        <taxon>Bacteria</taxon>
        <taxon>Bacillati</taxon>
        <taxon>Bacillota</taxon>
        <taxon>Bacilli</taxon>
        <taxon>Bacillales</taxon>
        <taxon>Bacillaceae</taxon>
        <taxon>Caldalkalibacillus</taxon>
    </lineage>
</organism>
<feature type="region of interest" description="Disordered" evidence="1">
    <location>
        <begin position="24"/>
        <end position="47"/>
    </location>
</feature>
<accession>A0ABU0CRV0</accession>
<name>A0ABU0CRV0_9BACI</name>
<comment type="caution">
    <text evidence="2">The sequence shown here is derived from an EMBL/GenBank/DDBJ whole genome shotgun (WGS) entry which is preliminary data.</text>
</comment>
<proteinExistence type="predicted"/>
<evidence type="ECO:0000256" key="1">
    <source>
        <dbReference type="SAM" id="MobiDB-lite"/>
    </source>
</evidence>
<dbReference type="EMBL" id="JAUSUQ010000003">
    <property type="protein sequence ID" value="MDQ0338235.1"/>
    <property type="molecule type" value="Genomic_DNA"/>
</dbReference>
<evidence type="ECO:0000313" key="3">
    <source>
        <dbReference type="Proteomes" id="UP001232445"/>
    </source>
</evidence>
<gene>
    <name evidence="2" type="ORF">J2S00_001019</name>
</gene>
<keyword evidence="3" id="KW-1185">Reference proteome</keyword>
<reference evidence="2 3" key="1">
    <citation type="submission" date="2023-07" db="EMBL/GenBank/DDBJ databases">
        <title>Genomic Encyclopedia of Type Strains, Phase IV (KMG-IV): sequencing the most valuable type-strain genomes for metagenomic binning, comparative biology and taxonomic classification.</title>
        <authorList>
            <person name="Goeker M."/>
        </authorList>
    </citation>
    <scope>NUCLEOTIDE SEQUENCE [LARGE SCALE GENOMIC DNA]</scope>
    <source>
        <strain evidence="2 3">DSM 17740</strain>
    </source>
</reference>